<keyword evidence="4" id="KW-0812">Transmembrane</keyword>
<dbReference type="GO" id="GO:0005768">
    <property type="term" value="C:endosome"/>
    <property type="evidence" value="ECO:0007669"/>
    <property type="project" value="UniProtKB-SubCell"/>
</dbReference>
<keyword evidence="11" id="KW-0325">Glycoprotein</keyword>
<evidence type="ECO:0000256" key="7">
    <source>
        <dbReference type="ARBA" id="ARBA00022753"/>
    </source>
</evidence>
<sequence>MSFKIFVLELISIFAALCLNFTLGDNCPPPEVILPCICMVPQSPLMYCSNITRPETIINIVEKTGGMKFRKFILANSSLTYLPTSALISEKFQALVITDSSLVSLFDKPPSAQNSLRLMFIMQVHLTRSVQWNLFQKLTKLEDLAFHQTDIMSLGDDFQRNISPSLTSLYMVETKTAKLGNEVFGNLKSLSVLHIRNSLLKVLKRSMFSKPAVIETLNLESNKIEFLPDDLFSDMPQLANIVLSSNRISILKEATFKGVLNQLETLVINGNPVKCDCEFKWIVNIQHSNIQGVCEEPEFRKGKPIRELKEEDFGFCAQN</sequence>
<comment type="subcellular location">
    <subcellularLocation>
        <location evidence="1">Endosome</location>
    </subcellularLocation>
    <subcellularLocation>
        <location evidence="2">Membrane</location>
    </subcellularLocation>
</comment>
<dbReference type="GO" id="GO:0051607">
    <property type="term" value="P:defense response to virus"/>
    <property type="evidence" value="ECO:0007669"/>
    <property type="project" value="TreeGrafter"/>
</dbReference>
<dbReference type="SUPFAM" id="SSF52058">
    <property type="entry name" value="L domain-like"/>
    <property type="match status" value="1"/>
</dbReference>
<dbReference type="InterPro" id="IPR032675">
    <property type="entry name" value="LRR_dom_sf"/>
</dbReference>
<dbReference type="OrthoDB" id="6407938at2759"/>
<evidence type="ECO:0000313" key="13">
    <source>
        <dbReference type="EMBL" id="GFT42075.1"/>
    </source>
</evidence>
<name>A0A8X6NZR3_NEPPI</name>
<dbReference type="PANTHER" id="PTHR47410:SF5">
    <property type="entry name" value="TOLL-LIKE RECEPTOR 3"/>
    <property type="match status" value="1"/>
</dbReference>
<keyword evidence="3" id="KW-0433">Leucine-rich repeat</keyword>
<protein>
    <submittedName>
        <fullName evidence="13">Uncharacterized protein</fullName>
    </submittedName>
</protein>
<organism evidence="13 14">
    <name type="scientific">Nephila pilipes</name>
    <name type="common">Giant wood spider</name>
    <name type="synonym">Nephila maculata</name>
    <dbReference type="NCBI Taxonomy" id="299642"/>
    <lineage>
        <taxon>Eukaryota</taxon>
        <taxon>Metazoa</taxon>
        <taxon>Ecdysozoa</taxon>
        <taxon>Arthropoda</taxon>
        <taxon>Chelicerata</taxon>
        <taxon>Arachnida</taxon>
        <taxon>Araneae</taxon>
        <taxon>Araneomorphae</taxon>
        <taxon>Entelegynae</taxon>
        <taxon>Araneoidea</taxon>
        <taxon>Nephilidae</taxon>
        <taxon>Nephila</taxon>
    </lineage>
</organism>
<reference evidence="13" key="1">
    <citation type="submission" date="2020-08" db="EMBL/GenBank/DDBJ databases">
        <title>Multicomponent nature underlies the extraordinary mechanical properties of spider dragline silk.</title>
        <authorList>
            <person name="Kono N."/>
            <person name="Nakamura H."/>
            <person name="Mori M."/>
            <person name="Yoshida Y."/>
            <person name="Ohtoshi R."/>
            <person name="Malay A.D."/>
            <person name="Moran D.A.P."/>
            <person name="Tomita M."/>
            <person name="Numata K."/>
            <person name="Arakawa K."/>
        </authorList>
    </citation>
    <scope>NUCLEOTIDE SEQUENCE</scope>
</reference>
<dbReference type="GO" id="GO:0002224">
    <property type="term" value="P:toll-like receptor signaling pathway"/>
    <property type="evidence" value="ECO:0007669"/>
    <property type="project" value="TreeGrafter"/>
</dbReference>
<evidence type="ECO:0000256" key="11">
    <source>
        <dbReference type="ARBA" id="ARBA00023180"/>
    </source>
</evidence>
<dbReference type="GO" id="GO:0038187">
    <property type="term" value="F:pattern recognition receptor activity"/>
    <property type="evidence" value="ECO:0007669"/>
    <property type="project" value="TreeGrafter"/>
</dbReference>
<evidence type="ECO:0000256" key="3">
    <source>
        <dbReference type="ARBA" id="ARBA00022614"/>
    </source>
</evidence>
<evidence type="ECO:0000256" key="12">
    <source>
        <dbReference type="SAM" id="SignalP"/>
    </source>
</evidence>
<dbReference type="GO" id="GO:0005886">
    <property type="term" value="C:plasma membrane"/>
    <property type="evidence" value="ECO:0007669"/>
    <property type="project" value="TreeGrafter"/>
</dbReference>
<accession>A0A8X6NZR3</accession>
<evidence type="ECO:0000256" key="5">
    <source>
        <dbReference type="ARBA" id="ARBA00022729"/>
    </source>
</evidence>
<proteinExistence type="predicted"/>
<keyword evidence="9" id="KW-0472">Membrane</keyword>
<dbReference type="InterPro" id="IPR001611">
    <property type="entry name" value="Leu-rich_rpt"/>
</dbReference>
<evidence type="ECO:0000256" key="8">
    <source>
        <dbReference type="ARBA" id="ARBA00022989"/>
    </source>
</evidence>
<dbReference type="Pfam" id="PF13855">
    <property type="entry name" value="LRR_8"/>
    <property type="match status" value="1"/>
</dbReference>
<evidence type="ECO:0000256" key="10">
    <source>
        <dbReference type="ARBA" id="ARBA00023170"/>
    </source>
</evidence>
<evidence type="ECO:0000313" key="14">
    <source>
        <dbReference type="Proteomes" id="UP000887013"/>
    </source>
</evidence>
<evidence type="ECO:0000256" key="4">
    <source>
        <dbReference type="ARBA" id="ARBA00022692"/>
    </source>
</evidence>
<evidence type="ECO:0000256" key="9">
    <source>
        <dbReference type="ARBA" id="ARBA00023136"/>
    </source>
</evidence>
<evidence type="ECO:0000256" key="2">
    <source>
        <dbReference type="ARBA" id="ARBA00004370"/>
    </source>
</evidence>
<comment type="caution">
    <text evidence="13">The sequence shown here is derived from an EMBL/GenBank/DDBJ whole genome shotgun (WGS) entry which is preliminary data.</text>
</comment>
<dbReference type="PANTHER" id="PTHR47410">
    <property type="entry name" value="TOLL-LIKE RECEPTOR 7-RELATED"/>
    <property type="match status" value="1"/>
</dbReference>
<dbReference type="AlphaFoldDB" id="A0A8X6NZR3"/>
<dbReference type="Proteomes" id="UP000887013">
    <property type="component" value="Unassembled WGS sequence"/>
</dbReference>
<dbReference type="InterPro" id="IPR003591">
    <property type="entry name" value="Leu-rich_rpt_typical-subtyp"/>
</dbReference>
<keyword evidence="8" id="KW-1133">Transmembrane helix</keyword>
<keyword evidence="10" id="KW-0675">Receptor</keyword>
<keyword evidence="14" id="KW-1185">Reference proteome</keyword>
<dbReference type="SMART" id="SM00369">
    <property type="entry name" value="LRR_TYP"/>
    <property type="match status" value="3"/>
</dbReference>
<dbReference type="EMBL" id="BMAW01015109">
    <property type="protein sequence ID" value="GFT42075.1"/>
    <property type="molecule type" value="Genomic_DNA"/>
</dbReference>
<gene>
    <name evidence="13" type="primary">AVEN_47258_1</name>
    <name evidence="13" type="ORF">NPIL_607311</name>
</gene>
<feature type="signal peptide" evidence="12">
    <location>
        <begin position="1"/>
        <end position="24"/>
    </location>
</feature>
<keyword evidence="7" id="KW-0967">Endosome</keyword>
<evidence type="ECO:0000256" key="1">
    <source>
        <dbReference type="ARBA" id="ARBA00004177"/>
    </source>
</evidence>
<keyword evidence="6" id="KW-0677">Repeat</keyword>
<evidence type="ECO:0000256" key="6">
    <source>
        <dbReference type="ARBA" id="ARBA00022737"/>
    </source>
</evidence>
<feature type="chain" id="PRO_5036500161" evidence="12">
    <location>
        <begin position="25"/>
        <end position="319"/>
    </location>
</feature>
<dbReference type="Gene3D" id="3.80.10.10">
    <property type="entry name" value="Ribonuclease Inhibitor"/>
    <property type="match status" value="1"/>
</dbReference>
<dbReference type="GO" id="GO:0007249">
    <property type="term" value="P:canonical NF-kappaB signal transduction"/>
    <property type="evidence" value="ECO:0007669"/>
    <property type="project" value="TreeGrafter"/>
</dbReference>
<dbReference type="GO" id="GO:0032755">
    <property type="term" value="P:positive regulation of interleukin-6 production"/>
    <property type="evidence" value="ECO:0007669"/>
    <property type="project" value="TreeGrafter"/>
</dbReference>
<keyword evidence="5 12" id="KW-0732">Signal</keyword>